<dbReference type="InterPro" id="IPR037050">
    <property type="entry name" value="DUF1254_sf"/>
</dbReference>
<feature type="domain" description="DUF1254" evidence="2">
    <location>
        <begin position="88"/>
        <end position="223"/>
    </location>
</feature>
<dbReference type="InterPro" id="IPR010621">
    <property type="entry name" value="DUF1214"/>
</dbReference>
<dbReference type="InterPro" id="IPR037049">
    <property type="entry name" value="DUF1214_C_sf"/>
</dbReference>
<organism evidence="3 4">
    <name type="scientific">Nocardia jinanensis</name>
    <dbReference type="NCBI Taxonomy" id="382504"/>
    <lineage>
        <taxon>Bacteria</taxon>
        <taxon>Bacillati</taxon>
        <taxon>Actinomycetota</taxon>
        <taxon>Actinomycetes</taxon>
        <taxon>Mycobacteriales</taxon>
        <taxon>Nocardiaceae</taxon>
        <taxon>Nocardia</taxon>
    </lineage>
</organism>
<dbReference type="AlphaFoldDB" id="A0A917RGQ3"/>
<dbReference type="SUPFAM" id="SSF160935">
    <property type="entry name" value="VPA0735-like"/>
    <property type="match status" value="1"/>
</dbReference>
<evidence type="ECO:0000313" key="4">
    <source>
        <dbReference type="Proteomes" id="UP000638263"/>
    </source>
</evidence>
<dbReference type="RefSeq" id="WP_229718698.1">
    <property type="nucleotide sequence ID" value="NZ_BMMH01000003.1"/>
</dbReference>
<gene>
    <name evidence="3" type="ORF">GCM10011588_21190</name>
</gene>
<evidence type="ECO:0008006" key="5">
    <source>
        <dbReference type="Google" id="ProtNLM"/>
    </source>
</evidence>
<proteinExistence type="predicted"/>
<keyword evidence="4" id="KW-1185">Reference proteome</keyword>
<reference evidence="3" key="2">
    <citation type="submission" date="2020-09" db="EMBL/GenBank/DDBJ databases">
        <authorList>
            <person name="Sun Q."/>
            <person name="Zhou Y."/>
        </authorList>
    </citation>
    <scope>NUCLEOTIDE SEQUENCE</scope>
    <source>
        <strain evidence="3">CGMCC 4.3508</strain>
    </source>
</reference>
<dbReference type="Gene3D" id="2.60.40.1610">
    <property type="entry name" value="Domain of unknown function DUF1254"/>
    <property type="match status" value="1"/>
</dbReference>
<comment type="caution">
    <text evidence="3">The sequence shown here is derived from an EMBL/GenBank/DDBJ whole genome shotgun (WGS) entry which is preliminary data.</text>
</comment>
<name>A0A917RGQ3_9NOCA</name>
<dbReference type="Pfam" id="PF06742">
    <property type="entry name" value="DUF1214"/>
    <property type="match status" value="1"/>
</dbReference>
<dbReference type="Gene3D" id="2.60.120.600">
    <property type="entry name" value="Domain of unknown function DUF1214, C-terminal domain"/>
    <property type="match status" value="1"/>
</dbReference>
<evidence type="ECO:0000313" key="3">
    <source>
        <dbReference type="EMBL" id="GGL06452.1"/>
    </source>
</evidence>
<dbReference type="PANTHER" id="PTHR36509:SF2">
    <property type="entry name" value="BLL3101 PROTEIN"/>
    <property type="match status" value="1"/>
</dbReference>
<dbReference type="Pfam" id="PF06863">
    <property type="entry name" value="DUF1254"/>
    <property type="match status" value="1"/>
</dbReference>
<evidence type="ECO:0000259" key="2">
    <source>
        <dbReference type="Pfam" id="PF06863"/>
    </source>
</evidence>
<sequence length="482" mass="51815">MREVPAVVGSDAAGQPMADRSRITRRSLLGLLAVTGLTACGGGEPESRIEPSGSPASRREVATDAYVFGYPMVLIDAIRNRALGSVPVNRFQHSSGIPDAGQRTVVRVDLDNLYSVAWLDLRKEPVLFAVPEIQDRRWVMQVIDAWSNTAHTPRNRQPQVPPDETPPYTYAVTGPGWSGTLPPGVVELPVTTSDAWLYGRIEVRGSADVPAVRAIQAQLRLAPLSAWNTRAATESGSIPDPGDWSESVGQGPVAQMSARAFFERLCELMVDNPPTPADEPAMRRFGTIGIRPGGLPEGVSTGELDAGVDAAKKKMAAYVDPGSVRRDGWVLDMGVGRYGTNYLLRASTAEQGLGANLPEAVVYPALFEQADDDGVPLEFTLRFPPGQAPPAETFWSLTAYGAEGYLVQNPAGIQTVGHTAAPEFAADGALEIAVQATDPGSRVPRSNWLPIPEQGQFSLILRVYDPEPRVLDGRWFPPPLVP</sequence>
<feature type="domain" description="DUF1214" evidence="1">
    <location>
        <begin position="371"/>
        <end position="467"/>
    </location>
</feature>
<dbReference type="EMBL" id="BMMH01000003">
    <property type="protein sequence ID" value="GGL06452.1"/>
    <property type="molecule type" value="Genomic_DNA"/>
</dbReference>
<reference evidence="3" key="1">
    <citation type="journal article" date="2014" name="Int. J. Syst. Evol. Microbiol.">
        <title>Complete genome sequence of Corynebacterium casei LMG S-19264T (=DSM 44701T), isolated from a smear-ripened cheese.</title>
        <authorList>
            <consortium name="US DOE Joint Genome Institute (JGI-PGF)"/>
            <person name="Walter F."/>
            <person name="Albersmeier A."/>
            <person name="Kalinowski J."/>
            <person name="Ruckert C."/>
        </authorList>
    </citation>
    <scope>NUCLEOTIDE SEQUENCE</scope>
    <source>
        <strain evidence="3">CGMCC 4.3508</strain>
    </source>
</reference>
<dbReference type="PANTHER" id="PTHR36509">
    <property type="entry name" value="BLL3101 PROTEIN"/>
    <property type="match status" value="1"/>
</dbReference>
<dbReference type="Proteomes" id="UP000638263">
    <property type="component" value="Unassembled WGS sequence"/>
</dbReference>
<evidence type="ECO:0000259" key="1">
    <source>
        <dbReference type="Pfam" id="PF06742"/>
    </source>
</evidence>
<accession>A0A917RGQ3</accession>
<dbReference type="InterPro" id="IPR010679">
    <property type="entry name" value="DUF1254"/>
</dbReference>
<protein>
    <recommendedName>
        <fullName evidence="5">DUF1254 domain-containing protein</fullName>
    </recommendedName>
</protein>